<reference evidence="9" key="1">
    <citation type="journal article" date="2021" name="Proc. Natl. Acad. Sci. U.S.A.">
        <title>Three genomes in the algal genus Volvox reveal the fate of a haploid sex-determining region after a transition to homothallism.</title>
        <authorList>
            <person name="Yamamoto K."/>
            <person name="Hamaji T."/>
            <person name="Kawai-Toyooka H."/>
            <person name="Matsuzaki R."/>
            <person name="Takahashi F."/>
            <person name="Nishimura Y."/>
            <person name="Kawachi M."/>
            <person name="Noguchi H."/>
            <person name="Minakuchi Y."/>
            <person name="Umen J.G."/>
            <person name="Toyoda A."/>
            <person name="Nozaki H."/>
        </authorList>
    </citation>
    <scope>NUCLEOTIDE SEQUENCE</scope>
    <source>
        <strain evidence="10">NIES-3785</strain>
        <strain evidence="9">NIES-3786</strain>
    </source>
</reference>
<dbReference type="PANTHER" id="PTHR43025:SF3">
    <property type="entry name" value="MONOGALACTOSYLDIACYLGLYCEROL SYNTHASE 1, CHLOROPLASTIC"/>
    <property type="match status" value="1"/>
</dbReference>
<dbReference type="EMBL" id="BNCP01000007">
    <property type="protein sequence ID" value="GIL75614.1"/>
    <property type="molecule type" value="Genomic_DNA"/>
</dbReference>
<evidence type="ECO:0000313" key="9">
    <source>
        <dbReference type="EMBL" id="GIL75614.1"/>
    </source>
</evidence>
<dbReference type="SUPFAM" id="SSF53756">
    <property type="entry name" value="UDP-Glycosyltransferase/glycogen phosphorylase"/>
    <property type="match status" value="1"/>
</dbReference>
<feature type="compositionally biased region" description="Low complexity" evidence="6">
    <location>
        <begin position="52"/>
        <end position="61"/>
    </location>
</feature>
<dbReference type="EMBL" id="BNCQ01000040">
    <property type="protein sequence ID" value="GIM11707.1"/>
    <property type="molecule type" value="Genomic_DNA"/>
</dbReference>
<evidence type="ECO:0000259" key="7">
    <source>
        <dbReference type="Pfam" id="PF04101"/>
    </source>
</evidence>
<dbReference type="InterPro" id="IPR009695">
    <property type="entry name" value="Diacylglyc_glucosyltr_N"/>
</dbReference>
<dbReference type="InterPro" id="IPR050519">
    <property type="entry name" value="Glycosyltransf_28_UgtP"/>
</dbReference>
<dbReference type="OrthoDB" id="200404at2759"/>
<dbReference type="EC" id="2.4.1.46" evidence="2"/>
<comment type="similarity">
    <text evidence="1">Belongs to the glycosyltransferase 28 family.</text>
</comment>
<dbReference type="GO" id="GO:0009247">
    <property type="term" value="P:glycolipid biosynthetic process"/>
    <property type="evidence" value="ECO:0007669"/>
    <property type="project" value="InterPro"/>
</dbReference>
<dbReference type="GO" id="GO:0031969">
    <property type="term" value="C:chloroplast membrane"/>
    <property type="evidence" value="ECO:0007669"/>
    <property type="project" value="UniProtKB-SubCell"/>
</dbReference>
<dbReference type="Gene3D" id="3.40.50.2000">
    <property type="entry name" value="Glycogen Phosphorylase B"/>
    <property type="match status" value="1"/>
</dbReference>
<evidence type="ECO:0000256" key="5">
    <source>
        <dbReference type="ARBA" id="ARBA00046299"/>
    </source>
</evidence>
<dbReference type="InterPro" id="IPR007235">
    <property type="entry name" value="Glyco_trans_28_C"/>
</dbReference>
<evidence type="ECO:0000256" key="3">
    <source>
        <dbReference type="ARBA" id="ARBA00022676"/>
    </source>
</evidence>
<accession>A0A8J4CBU1</accession>
<keyword evidence="4" id="KW-0808">Transferase</keyword>
<feature type="region of interest" description="Disordered" evidence="6">
    <location>
        <begin position="41"/>
        <end position="61"/>
    </location>
</feature>
<name>A0A8J4CBU1_9CHLO</name>
<evidence type="ECO:0000256" key="1">
    <source>
        <dbReference type="ARBA" id="ARBA00006962"/>
    </source>
</evidence>
<evidence type="ECO:0000256" key="4">
    <source>
        <dbReference type="ARBA" id="ARBA00022679"/>
    </source>
</evidence>
<evidence type="ECO:0000313" key="11">
    <source>
        <dbReference type="Proteomes" id="UP000747110"/>
    </source>
</evidence>
<dbReference type="Proteomes" id="UP000747110">
    <property type="component" value="Unassembled WGS sequence"/>
</dbReference>
<dbReference type="AlphaFoldDB" id="A0A8J4CBU1"/>
<dbReference type="Pfam" id="PF04101">
    <property type="entry name" value="Glyco_tran_28_C"/>
    <property type="match status" value="1"/>
</dbReference>
<dbReference type="Pfam" id="PF06925">
    <property type="entry name" value="MGDG_synth"/>
    <property type="match status" value="1"/>
</dbReference>
<comment type="subcellular location">
    <subcellularLocation>
        <location evidence="5">Plastid</location>
        <location evidence="5">Chloroplast membrane</location>
    </subcellularLocation>
</comment>
<dbReference type="PANTHER" id="PTHR43025">
    <property type="entry name" value="MONOGALACTOSYLDIACYLGLYCEROL SYNTHASE"/>
    <property type="match status" value="1"/>
</dbReference>
<proteinExistence type="inferred from homology"/>
<keyword evidence="11" id="KW-1185">Reference proteome</keyword>
<organism evidence="9 11">
    <name type="scientific">Volvox reticuliferus</name>
    <dbReference type="NCBI Taxonomy" id="1737510"/>
    <lineage>
        <taxon>Eukaryota</taxon>
        <taxon>Viridiplantae</taxon>
        <taxon>Chlorophyta</taxon>
        <taxon>core chlorophytes</taxon>
        <taxon>Chlorophyceae</taxon>
        <taxon>CS clade</taxon>
        <taxon>Chlamydomonadales</taxon>
        <taxon>Volvocaceae</taxon>
        <taxon>Volvox</taxon>
    </lineage>
</organism>
<protein>
    <recommendedName>
        <fullName evidence="2">monogalactosyldiacylglycerol synthase</fullName>
        <ecNumber evidence="2">2.4.1.46</ecNumber>
    </recommendedName>
</protein>
<gene>
    <name evidence="9" type="ORF">Vretifemale_5375</name>
    <name evidence="10" type="ORF">Vretimale_15138</name>
</gene>
<evidence type="ECO:0000256" key="6">
    <source>
        <dbReference type="SAM" id="MobiDB-lite"/>
    </source>
</evidence>
<comment type="caution">
    <text evidence="9">The sequence shown here is derived from an EMBL/GenBank/DDBJ whole genome shotgun (WGS) entry which is preliminary data.</text>
</comment>
<dbReference type="GO" id="GO:0046509">
    <property type="term" value="F:1,2-diacylglycerol 3-beta-galactosyltransferase activity"/>
    <property type="evidence" value="ECO:0007669"/>
    <property type="project" value="UniProtKB-EC"/>
</dbReference>
<feature type="domain" description="Diacylglycerol glucosyltransferase N-terminal" evidence="8">
    <location>
        <begin position="134"/>
        <end position="305"/>
    </location>
</feature>
<keyword evidence="3" id="KW-0328">Glycosyltransferase</keyword>
<sequence length="533" mass="57905">MRTLLPQDNDVSVLPPVLPAFLLQRRTSAITIRPRAELDPSVEDLSARRSSNDSSSTSGAGQDAAFNNATIKFSFPTLFGGGFSLGLGGGLYLGGTGEAKARTLWRFLGRRHRAVKDAVKKRILIGMSNTGGGHKASAEAIQAAFQERYGKKYEIFIVDLWKEHTPAPFNSMPDTYSFLVKNAFLWRFTYEVTNPKLIHVPYLSAVGSFVSRGVHEALDKYHPDLVVSVHPLMQHIPIRVMAERIRSGAMPPTNFATVVTDFTTCHNTWFCPGATRCFVPTDYCRQLALENDMAPEQIILHGLPIRPSFSRPLPSRAVLRRTLGMATGLPAVLLVGGGEGMGALEETVSQLDARLGDKCQVVVICGRNRSLQERLRARPKGTGHVLLHVCGFVDNIHEWMGACDAIITKAGPGTIAEALISGIPILLNGNVPCQEEGNIPYVIDNRVGTFETRPDRIASIIASWLIEGGEEQRAEFVAMGRRAKALGRPKAVYRIVDDLAALADEPCFDFGPAAAALLRQRNGAAATAEAAAV</sequence>
<dbReference type="Proteomes" id="UP000722791">
    <property type="component" value="Unassembled WGS sequence"/>
</dbReference>
<evidence type="ECO:0000259" key="8">
    <source>
        <dbReference type="Pfam" id="PF06925"/>
    </source>
</evidence>
<evidence type="ECO:0000313" key="10">
    <source>
        <dbReference type="EMBL" id="GIM11707.1"/>
    </source>
</evidence>
<evidence type="ECO:0000256" key="2">
    <source>
        <dbReference type="ARBA" id="ARBA00012615"/>
    </source>
</evidence>
<feature type="domain" description="Glycosyl transferase family 28 C-terminal" evidence="7">
    <location>
        <begin position="332"/>
        <end position="427"/>
    </location>
</feature>